<dbReference type="Proteomes" id="UP000783796">
    <property type="component" value="Unassembled WGS sequence"/>
</dbReference>
<sequence>MKEPFFSLLRTGLGWGENNLKIFPISVAEWREIWMQAQKQTVCGFVFAGIEKLPAEMQPSKEIMMRMWTYTERIKKTNLKIGVVANEILGWYEAEGLEPTIIKGITSGALYNRPELRSPGDIDLFFPENYDRAVPVARSKGAEVTLDDNHDVFDYKGIHVELHHRAFKTLYPVKDLDLSPIRFESESYRGGMLNVKANAMLMMIHPARHFMNEGIGLRQLCDWAMFLKKYEGCPELEEAWKEVKRQGAERFVVEFTAIAVHYLGLQLKDEEKWIGKSRESLREKMLEIIMERGNFAHSVRAKNRLYVYYIKLFHYFAQVYPFWKKFIWMSIPKRIGNRILLILKLK</sequence>
<gene>
    <name evidence="1" type="ORF">H9777_12545</name>
</gene>
<dbReference type="InterPro" id="IPR039498">
    <property type="entry name" value="NTP_transf_5"/>
</dbReference>
<dbReference type="Pfam" id="PF14907">
    <property type="entry name" value="NTP_transf_5"/>
    <property type="match status" value="1"/>
</dbReference>
<dbReference type="AlphaFoldDB" id="A0A948WWN6"/>
<reference evidence="1" key="1">
    <citation type="journal article" date="2021" name="PeerJ">
        <title>Extensive microbial diversity within the chicken gut microbiome revealed by metagenomics and culture.</title>
        <authorList>
            <person name="Gilroy R."/>
            <person name="Ravi A."/>
            <person name="Getino M."/>
            <person name="Pursley I."/>
            <person name="Horton D.L."/>
            <person name="Alikhan N.F."/>
            <person name="Baker D."/>
            <person name="Gharbi K."/>
            <person name="Hall N."/>
            <person name="Watson M."/>
            <person name="Adriaenssens E.M."/>
            <person name="Foster-Nyarko E."/>
            <person name="Jarju S."/>
            <person name="Secka A."/>
            <person name="Antonio M."/>
            <person name="Oren A."/>
            <person name="Chaudhuri R.R."/>
            <person name="La Ragione R."/>
            <person name="Hildebrand F."/>
            <person name="Pallen M.J."/>
        </authorList>
    </citation>
    <scope>NUCLEOTIDE SEQUENCE</scope>
    <source>
        <strain evidence="1">G4-2901</strain>
    </source>
</reference>
<organism evidence="1 2">
    <name type="scientific">Candidatus Phocaeicola faecigallinarum</name>
    <dbReference type="NCBI Taxonomy" id="2838732"/>
    <lineage>
        <taxon>Bacteria</taxon>
        <taxon>Pseudomonadati</taxon>
        <taxon>Bacteroidota</taxon>
        <taxon>Bacteroidia</taxon>
        <taxon>Bacteroidales</taxon>
        <taxon>Bacteroidaceae</taxon>
        <taxon>Phocaeicola</taxon>
    </lineage>
</organism>
<accession>A0A948WWN6</accession>
<protein>
    <submittedName>
        <fullName evidence="1">Nucleotidyltransferase family protein</fullName>
    </submittedName>
</protein>
<name>A0A948WWN6_9BACT</name>
<proteinExistence type="predicted"/>
<evidence type="ECO:0000313" key="2">
    <source>
        <dbReference type="Proteomes" id="UP000783796"/>
    </source>
</evidence>
<comment type="caution">
    <text evidence="1">The sequence shown here is derived from an EMBL/GenBank/DDBJ whole genome shotgun (WGS) entry which is preliminary data.</text>
</comment>
<dbReference type="EMBL" id="JAHLFW010000104">
    <property type="protein sequence ID" value="MBU3839112.1"/>
    <property type="molecule type" value="Genomic_DNA"/>
</dbReference>
<reference evidence="1" key="2">
    <citation type="submission" date="2021-04" db="EMBL/GenBank/DDBJ databases">
        <authorList>
            <person name="Gilroy R."/>
        </authorList>
    </citation>
    <scope>NUCLEOTIDE SEQUENCE</scope>
    <source>
        <strain evidence="1">G4-2901</strain>
    </source>
</reference>
<evidence type="ECO:0000313" key="1">
    <source>
        <dbReference type="EMBL" id="MBU3839112.1"/>
    </source>
</evidence>